<dbReference type="PANTHER" id="PTHR24123">
    <property type="entry name" value="ANKYRIN REPEAT-CONTAINING"/>
    <property type="match status" value="1"/>
</dbReference>
<feature type="domain" description="F-box" evidence="4">
    <location>
        <begin position="5"/>
        <end position="38"/>
    </location>
</feature>
<evidence type="ECO:0000256" key="2">
    <source>
        <dbReference type="ARBA" id="ARBA00023043"/>
    </source>
</evidence>
<sequence length="814" mass="89946">MSRHFSQLPEEIILDICKNLSTSSLAAFVKTSSRTYRIGQPVLYSPQPHSRELLYVIKWSATNRQERTMHYALPRILRSDEEIRFRALTQASKAGFTDIVRSILDSGVCPDPPITGLQSSENPYEFEESSPLMATLEGRHYEIAEILLASGTDPGLYGMEQAAMLIAAGDKRIGQMLIDQGLQVHGVDAADHSTMLHKLCNIEHVPMAAIELLLENGLDINQANANQESPLNWAIRFGKPTSTQQDIVRLLLSRGAPINEPCNANGDFPIHVAVALGETQMVRLLIQMGTSVNAVNNQDSTPLGVLGSLGFENYCNDHEYETAKALLNGGASLQRNLSWAARLIKRAARSGHVNYVRLLLGAWKSQVPQRQPLSLPARFLAAAALGDVQMMQDVLDIDREFFYTLPAANPSVLEVVVRSGSQKAVRFITSKIHYWPGNHKVTLRHALAHGTEETIRFLLAHFSIIKTRDLIKAVERDSPATLTLLLGRLNELISERDQSSPEDALEFDDDEKITQNISQALKAAATIGKVEAASLLLSFIAGHRLDCSQNHLPLIIATTHGHEVIALMIIRQGQALNTPDQTGKTPLMYAASFGRITLMRALIKAGADPRMTDSDGRSAILLAAAEKQHDAVRYLMETFPLSTLLPPGNIKTEAARANLIAYAARYRIPDLGDYLMTHPDIYENLFYLYFWAARHGKAHLVDVLLSHTPLKLLQRESYLRRREEITEPALVYATSAPAERLKAANALLHHGVDVNLDDLKGRTALSYAAENDYVDTARLLVAAGANTIKADKKKKTPLHYASSDEMIRIPYSGS</sequence>
<reference evidence="6" key="1">
    <citation type="journal article" date="2016" name="Genome Announc.">
        <title>Draft genome sequences of fungus Aspergillus calidoustus.</title>
        <authorList>
            <person name="Horn F."/>
            <person name="Linde J."/>
            <person name="Mattern D.J."/>
            <person name="Walther G."/>
            <person name="Guthke R."/>
            <person name="Scherlach K."/>
            <person name="Martin K."/>
            <person name="Brakhage A.A."/>
            <person name="Petzke L."/>
            <person name="Valiante V."/>
        </authorList>
    </citation>
    <scope>NUCLEOTIDE SEQUENCE [LARGE SCALE GENOMIC DNA]</scope>
    <source>
        <strain evidence="6">SF006504</strain>
    </source>
</reference>
<evidence type="ECO:0000313" key="5">
    <source>
        <dbReference type="EMBL" id="CEL02300.1"/>
    </source>
</evidence>
<dbReference type="AlphaFoldDB" id="A0A0U5C3S3"/>
<organism evidence="5 6">
    <name type="scientific">Aspergillus calidoustus</name>
    <dbReference type="NCBI Taxonomy" id="454130"/>
    <lineage>
        <taxon>Eukaryota</taxon>
        <taxon>Fungi</taxon>
        <taxon>Dikarya</taxon>
        <taxon>Ascomycota</taxon>
        <taxon>Pezizomycotina</taxon>
        <taxon>Eurotiomycetes</taxon>
        <taxon>Eurotiomycetidae</taxon>
        <taxon>Eurotiales</taxon>
        <taxon>Aspergillaceae</taxon>
        <taxon>Aspergillus</taxon>
        <taxon>Aspergillus subgen. Nidulantes</taxon>
    </lineage>
</organism>
<feature type="repeat" description="ANK" evidence="3">
    <location>
        <begin position="582"/>
        <end position="614"/>
    </location>
</feature>
<dbReference type="InterPro" id="IPR051165">
    <property type="entry name" value="Multifunctional_ANK_Repeat"/>
</dbReference>
<dbReference type="Gene3D" id="1.25.40.20">
    <property type="entry name" value="Ankyrin repeat-containing domain"/>
    <property type="match status" value="4"/>
</dbReference>
<dbReference type="OMA" id="DHEYETA"/>
<dbReference type="STRING" id="454130.A0A0U5C3S3"/>
<evidence type="ECO:0000259" key="4">
    <source>
        <dbReference type="Pfam" id="PF00646"/>
    </source>
</evidence>
<dbReference type="Pfam" id="PF00023">
    <property type="entry name" value="Ank"/>
    <property type="match status" value="1"/>
</dbReference>
<dbReference type="SUPFAM" id="SSF48403">
    <property type="entry name" value="Ankyrin repeat"/>
    <property type="match status" value="4"/>
</dbReference>
<dbReference type="OrthoDB" id="4464097at2759"/>
<dbReference type="PANTHER" id="PTHR24123:SF33">
    <property type="entry name" value="PROTEIN HOS4"/>
    <property type="match status" value="1"/>
</dbReference>
<dbReference type="EMBL" id="CDMC01000003">
    <property type="protein sequence ID" value="CEL02300.1"/>
    <property type="molecule type" value="Genomic_DNA"/>
</dbReference>
<evidence type="ECO:0000256" key="3">
    <source>
        <dbReference type="PROSITE-ProRule" id="PRU00023"/>
    </source>
</evidence>
<accession>A0A0U5C3S3</accession>
<dbReference type="InterPro" id="IPR002110">
    <property type="entry name" value="Ankyrin_rpt"/>
</dbReference>
<dbReference type="PROSITE" id="PS50088">
    <property type="entry name" value="ANK_REPEAT"/>
    <property type="match status" value="5"/>
</dbReference>
<proteinExistence type="predicted"/>
<feature type="repeat" description="ANK" evidence="3">
    <location>
        <begin position="191"/>
        <end position="225"/>
    </location>
</feature>
<keyword evidence="1" id="KW-0677">Repeat</keyword>
<dbReference type="InterPro" id="IPR036770">
    <property type="entry name" value="Ankyrin_rpt-contain_sf"/>
</dbReference>
<evidence type="ECO:0000256" key="1">
    <source>
        <dbReference type="ARBA" id="ARBA00022737"/>
    </source>
</evidence>
<name>A0A0U5C3S3_ASPCI</name>
<evidence type="ECO:0000313" key="6">
    <source>
        <dbReference type="Proteomes" id="UP000054771"/>
    </source>
</evidence>
<keyword evidence="2 3" id="KW-0040">ANK repeat</keyword>
<feature type="repeat" description="ANK" evidence="3">
    <location>
        <begin position="760"/>
        <end position="792"/>
    </location>
</feature>
<protein>
    <recommendedName>
        <fullName evidence="4">F-box domain-containing protein</fullName>
    </recommendedName>
</protein>
<dbReference type="Pfam" id="PF00646">
    <property type="entry name" value="F-box"/>
    <property type="match status" value="1"/>
</dbReference>
<gene>
    <name evidence="5" type="ORF">ASPCAL03471</name>
</gene>
<dbReference type="InterPro" id="IPR001810">
    <property type="entry name" value="F-box_dom"/>
</dbReference>
<dbReference type="SMART" id="SM00248">
    <property type="entry name" value="ANK"/>
    <property type="match status" value="13"/>
</dbReference>
<dbReference type="PROSITE" id="PS50297">
    <property type="entry name" value="ANK_REP_REGION"/>
    <property type="match status" value="3"/>
</dbReference>
<dbReference type="Pfam" id="PF12796">
    <property type="entry name" value="Ank_2"/>
    <property type="match status" value="3"/>
</dbReference>
<keyword evidence="6" id="KW-1185">Reference proteome</keyword>
<feature type="repeat" description="ANK" evidence="3">
    <location>
        <begin position="226"/>
        <end position="263"/>
    </location>
</feature>
<feature type="repeat" description="ANK" evidence="3">
    <location>
        <begin position="265"/>
        <end position="297"/>
    </location>
</feature>
<dbReference type="Proteomes" id="UP000054771">
    <property type="component" value="Unassembled WGS sequence"/>
</dbReference>
<dbReference type="CDD" id="cd09917">
    <property type="entry name" value="F-box_SF"/>
    <property type="match status" value="1"/>
</dbReference>